<dbReference type="InterPro" id="IPR025315">
    <property type="entry name" value="DUF4220"/>
</dbReference>
<reference evidence="3" key="1">
    <citation type="submission" date="2023-03" db="EMBL/GenBank/DDBJ databases">
        <authorList>
            <person name="Julca I."/>
        </authorList>
    </citation>
    <scope>NUCLEOTIDE SEQUENCE</scope>
</reference>
<keyword evidence="1" id="KW-0812">Transmembrane</keyword>
<evidence type="ECO:0000259" key="2">
    <source>
        <dbReference type="Pfam" id="PF13968"/>
    </source>
</evidence>
<evidence type="ECO:0000256" key="1">
    <source>
        <dbReference type="SAM" id="Phobius"/>
    </source>
</evidence>
<keyword evidence="4" id="KW-1185">Reference proteome</keyword>
<proteinExistence type="predicted"/>
<feature type="transmembrane region" description="Helical" evidence="1">
    <location>
        <begin position="386"/>
        <end position="413"/>
    </location>
</feature>
<accession>A0AAV1BYS1</accession>
<name>A0AAV1BYS1_OLDCO</name>
<feature type="transmembrane region" description="Helical" evidence="1">
    <location>
        <begin position="93"/>
        <end position="112"/>
    </location>
</feature>
<keyword evidence="1" id="KW-0472">Membrane</keyword>
<evidence type="ECO:0000313" key="4">
    <source>
        <dbReference type="Proteomes" id="UP001161247"/>
    </source>
</evidence>
<dbReference type="AlphaFoldDB" id="A0AAV1BYS1"/>
<dbReference type="Pfam" id="PF13968">
    <property type="entry name" value="DUF4220"/>
    <property type="match status" value="1"/>
</dbReference>
<dbReference type="Proteomes" id="UP001161247">
    <property type="component" value="Chromosome 1"/>
</dbReference>
<dbReference type="EMBL" id="OX459118">
    <property type="protein sequence ID" value="CAI9087657.1"/>
    <property type="molecule type" value="Genomic_DNA"/>
</dbReference>
<sequence>MIGEPDRGNKATSRVKEGHLSELEVVIYAHRYFQTFKGLLVDLIFSFRERNQSREFFGKRTAEDAFRLIEVELNFMYDVLFTKVTVIYTGLGYIGRFISFNCTVVSLVLFCLEKDKYDEADVDITYTLLGGAIALDLIAFLMLIMSDWFVVAIRKLPEVEEKPASTQSSQQVGAATTASDKFLDWFPRIRHIFSRRWSESISTYNLIGCCLHPRLEVKEKFIGYIGMSNFLDNLKYVGTKPFTPELRDHIFTELLRKSDIADDLDTAKEISAARGDWILRVDGCPKLLPYILEVDYDESLLLWHIATELCYNDEIETNKNQNNKYREFSKLLSDYMMYLLVMQPAMMSAVTGIGQIRFRDTCAEAKKFFRRGNLKRKKKEPNFFQVILYVIISFFKYFLLCLYFFILSLFFIITCPLSITLGLIKCLGGGKFADEKIEKANQYHHTILNYFGKGKKKEMADQIRVCKSILEVNTEVKPVAVKGDRSKSVLFDGCILAKELKDLEKSGEVKLVKAMPELN</sequence>
<feature type="transmembrane region" description="Helical" evidence="1">
    <location>
        <begin position="124"/>
        <end position="145"/>
    </location>
</feature>
<dbReference type="PANTHER" id="PTHR31325">
    <property type="entry name" value="OS01G0798800 PROTEIN-RELATED"/>
    <property type="match status" value="1"/>
</dbReference>
<organism evidence="3 4">
    <name type="scientific">Oldenlandia corymbosa var. corymbosa</name>
    <dbReference type="NCBI Taxonomy" id="529605"/>
    <lineage>
        <taxon>Eukaryota</taxon>
        <taxon>Viridiplantae</taxon>
        <taxon>Streptophyta</taxon>
        <taxon>Embryophyta</taxon>
        <taxon>Tracheophyta</taxon>
        <taxon>Spermatophyta</taxon>
        <taxon>Magnoliopsida</taxon>
        <taxon>eudicotyledons</taxon>
        <taxon>Gunneridae</taxon>
        <taxon>Pentapetalae</taxon>
        <taxon>asterids</taxon>
        <taxon>lamiids</taxon>
        <taxon>Gentianales</taxon>
        <taxon>Rubiaceae</taxon>
        <taxon>Rubioideae</taxon>
        <taxon>Spermacoceae</taxon>
        <taxon>Hedyotis-Oldenlandia complex</taxon>
        <taxon>Oldenlandia</taxon>
    </lineage>
</organism>
<feature type="domain" description="DUF4220" evidence="2">
    <location>
        <begin position="15"/>
        <end position="208"/>
    </location>
</feature>
<gene>
    <name evidence="3" type="ORF">OLC1_LOCUS421</name>
</gene>
<protein>
    <submittedName>
        <fullName evidence="3">OLC1v1021786C1</fullName>
    </submittedName>
</protein>
<keyword evidence="1" id="KW-1133">Transmembrane helix</keyword>
<evidence type="ECO:0000313" key="3">
    <source>
        <dbReference type="EMBL" id="CAI9087657.1"/>
    </source>
</evidence>